<dbReference type="SUPFAM" id="SSF52540">
    <property type="entry name" value="P-loop containing nucleoside triphosphate hydrolases"/>
    <property type="match status" value="1"/>
</dbReference>
<dbReference type="Gene3D" id="3.40.140.70">
    <property type="entry name" value="Ubiquitin-like modifier-activating enzyme ATG7 N-terminal domain"/>
    <property type="match status" value="1"/>
</dbReference>
<dbReference type="Pfam" id="PF07717">
    <property type="entry name" value="OB_NTP_bind"/>
    <property type="match status" value="1"/>
</dbReference>
<dbReference type="Pfam" id="PF00271">
    <property type="entry name" value="Helicase_C"/>
    <property type="match status" value="1"/>
</dbReference>
<dbReference type="GO" id="GO:0008641">
    <property type="term" value="F:ubiquitin-like modifier activating enzyme activity"/>
    <property type="evidence" value="ECO:0007669"/>
    <property type="project" value="InterPro"/>
</dbReference>
<keyword evidence="8" id="KW-0378">Hydrolase</keyword>
<evidence type="ECO:0000313" key="21">
    <source>
        <dbReference type="EMBL" id="KRX17511.1"/>
    </source>
</evidence>
<dbReference type="SUPFAM" id="SSF69572">
    <property type="entry name" value="Activating enzymes of the ubiquitin-like proteins"/>
    <property type="match status" value="1"/>
</dbReference>
<evidence type="ECO:0000256" key="15">
    <source>
        <dbReference type="ARBA" id="ARBA00032823"/>
    </source>
</evidence>
<dbReference type="Gene3D" id="3.90.70.10">
    <property type="entry name" value="Cysteine proteinases"/>
    <property type="match status" value="2"/>
</dbReference>
<evidence type="ECO:0000256" key="9">
    <source>
        <dbReference type="ARBA" id="ARBA00022806"/>
    </source>
</evidence>
<evidence type="ECO:0000259" key="19">
    <source>
        <dbReference type="PROSITE" id="PS51192"/>
    </source>
</evidence>
<evidence type="ECO:0000256" key="12">
    <source>
        <dbReference type="ARBA" id="ARBA00023006"/>
    </source>
</evidence>
<dbReference type="FunFam" id="3.40.50.300:FF:000578">
    <property type="entry name" value="probable ATP-dependent RNA helicase DHX35"/>
    <property type="match status" value="1"/>
</dbReference>
<dbReference type="InterPro" id="IPR014001">
    <property type="entry name" value="Helicase_ATP-bd"/>
</dbReference>
<gene>
    <name evidence="21" type="primary">Y67D2.6</name>
    <name evidence="21" type="ORF">T07_8784</name>
</gene>
<dbReference type="Proteomes" id="UP000054630">
    <property type="component" value="Unassembled WGS sequence"/>
</dbReference>
<evidence type="ECO:0000256" key="5">
    <source>
        <dbReference type="ARBA" id="ARBA00018730"/>
    </source>
</evidence>
<dbReference type="SMART" id="SM00490">
    <property type="entry name" value="HELICc"/>
    <property type="match status" value="1"/>
</dbReference>
<comment type="similarity">
    <text evidence="2">Belongs to the ATG7 family.</text>
</comment>
<dbReference type="GO" id="GO:0015031">
    <property type="term" value="P:protein transport"/>
    <property type="evidence" value="ECO:0007669"/>
    <property type="project" value="UniProtKB-KW"/>
</dbReference>
<evidence type="ECO:0000256" key="8">
    <source>
        <dbReference type="ARBA" id="ARBA00022801"/>
    </source>
</evidence>
<comment type="caution">
    <text evidence="21">The sequence shown here is derived from an EMBL/GenBank/DDBJ whole genome shotgun (WGS) entry which is preliminary data.</text>
</comment>
<evidence type="ECO:0000256" key="17">
    <source>
        <dbReference type="PIRSR" id="PIRSR606285-1"/>
    </source>
</evidence>
<dbReference type="GO" id="GO:0071013">
    <property type="term" value="C:catalytic step 2 spliceosome"/>
    <property type="evidence" value="ECO:0007669"/>
    <property type="project" value="TreeGrafter"/>
</dbReference>
<dbReference type="EMBL" id="JYDL01000087">
    <property type="protein sequence ID" value="KRX17511.1"/>
    <property type="molecule type" value="Genomic_DNA"/>
</dbReference>
<dbReference type="InterPro" id="IPR042522">
    <property type="entry name" value="Atg7_N_1"/>
</dbReference>
<dbReference type="NCBIfam" id="TIGR01381">
    <property type="entry name" value="E1_like_apg7"/>
    <property type="match status" value="1"/>
</dbReference>
<dbReference type="EC" id="3.6.4.13" evidence="3"/>
<evidence type="ECO:0000256" key="11">
    <source>
        <dbReference type="ARBA" id="ARBA00022927"/>
    </source>
</evidence>
<dbReference type="InterPro" id="IPR011545">
    <property type="entry name" value="DEAD/DEAH_box_helicase_dom"/>
</dbReference>
<dbReference type="PANTHER" id="PTHR18934">
    <property type="entry name" value="ATP-DEPENDENT RNA HELICASE"/>
    <property type="match status" value="1"/>
</dbReference>
<dbReference type="Pfam" id="PF04408">
    <property type="entry name" value="WHD_HA2"/>
    <property type="match status" value="1"/>
</dbReference>
<dbReference type="GO" id="GO:0016787">
    <property type="term" value="F:hydrolase activity"/>
    <property type="evidence" value="ECO:0007669"/>
    <property type="project" value="UniProtKB-KW"/>
</dbReference>
<dbReference type="InterPro" id="IPR042523">
    <property type="entry name" value="Atg7_N_2"/>
</dbReference>
<evidence type="ECO:0000256" key="1">
    <source>
        <dbReference type="ARBA" id="ARBA00008792"/>
    </source>
</evidence>
<keyword evidence="10" id="KW-0067">ATP-binding</keyword>
<dbReference type="GO" id="GO:0005524">
    <property type="term" value="F:ATP binding"/>
    <property type="evidence" value="ECO:0007669"/>
    <property type="project" value="UniProtKB-KW"/>
</dbReference>
<keyword evidence="12" id="KW-0072">Autophagy</keyword>
<dbReference type="PROSITE" id="PS51194">
    <property type="entry name" value="HELICASE_CTER"/>
    <property type="match status" value="1"/>
</dbReference>
<dbReference type="GO" id="GO:0003724">
    <property type="term" value="F:RNA helicase activity"/>
    <property type="evidence" value="ECO:0007669"/>
    <property type="project" value="UniProtKB-EC"/>
</dbReference>
<dbReference type="FunFam" id="3.40.50.300:FF:000145">
    <property type="entry name" value="probable ATP-dependent RNA helicase DHX40"/>
    <property type="match status" value="1"/>
</dbReference>
<sequence length="1598" mass="181256">LYAIILYFMLKRMFILAEATRSVLPSYFSLDFNSLDPAPKLAGNSFVVHGLLYILNTLEKFAAMDKKELMTDIGKQIWNDIDTKVWLQNPSLLNRFILLVHIDAKKYLYDFMIGFPAFNVSDMFFVSEPEQFSKLDVDFMKAIQRVCLEAQRNLLPYFVILKQDDEYVLKMLNDPICETVTEDKIFLAFADPSASPKYAGWPLRNFLKAWKVFRPDFTYVRVICWRYTSFNSIDQPTNSLLLHISMQCDKDAIATFLPVVGWEKNSEGKVKSVHMDLSAQMDPNKIAQSASKLNLHLMRWRIVPELNLGLHWQTSCLLFGAGTLGCNIARCLGAWGFGRITFVDNGRVSYSNPARQSLYSIKDCIGGRKWKCEAAASALKDIYPDMEISGERMTVPMPGHFVDIEGEKEQSFAEDVNRLERLVSTHDIIFLLFDTREARWLPTLLSCLHNKIAITVALGFDSYLILRHGFGCGKKSATDDSDVRSPLQNVESTTSASGTNLACYFCCDVTAPGNSTRDRTLDQQCTVTRPGVSMIASGLACELVTSLIQHPLQGQAPVEKPDSGANRSCLGVIPHQIRGYVNRFDQWNLTVERFASCIACSEPVIDQYKRGGFRFVADVCNDPTLLETITGLDRLKDDAKDMLVIELAERMIRPDEKLLENWKNQTTSSIKSIEDRLLLDEVGVEVNTGILYNTNLTAFSVQQQRVRLPIYKNRDVILYLIEKYQTLIIFGETGCGKSTQIPQYLLEAGWAEKQKICVSEPRRVAAVTLATRVAEERASILGHEVGYVVRFDDFTQSDKTRIKFMTDGILVREIMKDPLLNQFSVVIVDEAHERNINTDITLGLLRKIIAKRPELRLIISSATLDAKEFHNFFNINDSDDPSRNTSFILSVEGRTCPVDVFHLKRPIPDYVKASVITAINIHRTEPPGGDILIFLTGQDEVVNCCDMLKEESKKLKGCDRLWIVPIYGALPFKEQIKVFDSSPSGTRKVTVATNIAEASITIPGVVYVVDCGFVKMRALHPDTGIESLMIVPISQASAQQRSGRAGRIRPGKAFRLYPESEFDKLRAFTVPEIQRIHLAPALLQLKALGINNVLRFHYLSRPPAMSMSRGLELLLALGAIDEDGKLTSPLGVQMAELPLPPMHAKALLVSGLLIEALEQVGFYFILLFMNFLFQGSLHCSEELLSIMAMLQVQDIFLSPFGSKHKAEIMKRKFSVEDGDHLTMLNVYTCFTEAGKTQRWCAEHYINYKGLCRATEIRAQLLTFLRRFKIPIVSCFGRLDAVDRIKQALVSGFFSCAAKLDHTGTYRTIRENFPLKISKGSALMYRNEYPKWIIFNEVMQDSMRDITAIDPEWLYELAPHFYEYGTAKIAPDMNGFMEEEKDVEEFLNLLFGRRCQVEPDIKLSSNESSYLFQLICSDQQPSSQSCKTIVSVQQLLLEQNFFDLNILLKRIPTRFILQIPRYGKERLYRGVLPSLQQDIHIHQFALSIDVRSPPSPVILQLAAVLCIESSHYVSFVRVGDRPESDWIFFDSMADREGEETGHNIPEVRLCPDFSRWLSPENVDQLHRSTIDSNVSAPFERLITDCYLCFYYWPDGLLYS</sequence>
<evidence type="ECO:0000256" key="16">
    <source>
        <dbReference type="ARBA" id="ARBA00047984"/>
    </source>
</evidence>
<comment type="catalytic activity">
    <reaction evidence="16">
        <text>ATP + H2O = ADP + phosphate + H(+)</text>
        <dbReference type="Rhea" id="RHEA:13065"/>
        <dbReference type="ChEBI" id="CHEBI:15377"/>
        <dbReference type="ChEBI" id="CHEBI:15378"/>
        <dbReference type="ChEBI" id="CHEBI:30616"/>
        <dbReference type="ChEBI" id="CHEBI:43474"/>
        <dbReference type="ChEBI" id="CHEBI:456216"/>
        <dbReference type="EC" id="3.6.4.13"/>
    </reaction>
</comment>
<feature type="non-terminal residue" evidence="21">
    <location>
        <position position="1"/>
    </location>
</feature>
<evidence type="ECO:0000256" key="14">
    <source>
        <dbReference type="ARBA" id="ARBA00030242"/>
    </source>
</evidence>
<feature type="active site" description="Glycyl thioester intermediate" evidence="17">
    <location>
        <position position="525"/>
    </location>
</feature>
<dbReference type="Pfam" id="PF16420">
    <property type="entry name" value="ATG7_N"/>
    <property type="match status" value="1"/>
</dbReference>
<evidence type="ECO:0000313" key="22">
    <source>
        <dbReference type="Proteomes" id="UP000054630"/>
    </source>
</evidence>
<dbReference type="InterPro" id="IPR000594">
    <property type="entry name" value="ThiF_NAD_FAD-bd"/>
</dbReference>
<dbReference type="InterPro" id="IPR006285">
    <property type="entry name" value="Atg7"/>
</dbReference>
<dbReference type="SMART" id="SM00847">
    <property type="entry name" value="HA2"/>
    <property type="match status" value="1"/>
</dbReference>
<keyword evidence="18" id="KW-0732">Signal</keyword>
<keyword evidence="9 21" id="KW-0347">Helicase</keyword>
<dbReference type="Gene3D" id="3.40.140.100">
    <property type="entry name" value="Ubiquitin-like modifier-activating enzyme ATG7 C-terminal domain"/>
    <property type="match status" value="1"/>
</dbReference>
<evidence type="ECO:0000256" key="18">
    <source>
        <dbReference type="SAM" id="SignalP"/>
    </source>
</evidence>
<feature type="signal peptide" evidence="18">
    <location>
        <begin position="1"/>
        <end position="19"/>
    </location>
</feature>
<evidence type="ECO:0000256" key="3">
    <source>
        <dbReference type="ARBA" id="ARBA00012552"/>
    </source>
</evidence>
<keyword evidence="7" id="KW-0547">Nucleotide-binding</keyword>
<dbReference type="Pfam" id="PF00899">
    <property type="entry name" value="ThiF"/>
    <property type="match status" value="1"/>
</dbReference>
<keyword evidence="6" id="KW-0813">Transport</keyword>
<evidence type="ECO:0000256" key="7">
    <source>
        <dbReference type="ARBA" id="ARBA00022741"/>
    </source>
</evidence>
<dbReference type="InterPro" id="IPR011709">
    <property type="entry name" value="DEAD-box_helicase_OB_fold"/>
</dbReference>
<dbReference type="GO" id="GO:0003723">
    <property type="term" value="F:RNA binding"/>
    <property type="evidence" value="ECO:0007669"/>
    <property type="project" value="TreeGrafter"/>
</dbReference>
<dbReference type="PROSITE" id="PS51192">
    <property type="entry name" value="HELICASE_ATP_BIND_1"/>
    <property type="match status" value="1"/>
</dbReference>
<evidence type="ECO:0000256" key="13">
    <source>
        <dbReference type="ARBA" id="ARBA00029897"/>
    </source>
</evidence>
<dbReference type="CDD" id="cd18791">
    <property type="entry name" value="SF2_C_RHA"/>
    <property type="match status" value="1"/>
</dbReference>
<dbReference type="InterPro" id="IPR048333">
    <property type="entry name" value="HA2_WH"/>
</dbReference>
<dbReference type="InterPro" id="IPR035985">
    <property type="entry name" value="Ubiquitin-activating_enz"/>
</dbReference>
<feature type="chain" id="PRO_5006868228" description="Ubiquitin-like modifier-activating enzyme ATG7" evidence="18">
    <location>
        <begin position="20"/>
        <end position="1598"/>
    </location>
</feature>
<keyword evidence="11" id="KW-0653">Protein transport</keyword>
<dbReference type="OrthoDB" id="338614at2759"/>
<dbReference type="Pfam" id="PF00270">
    <property type="entry name" value="DEAD"/>
    <property type="match status" value="1"/>
</dbReference>
<proteinExistence type="inferred from homology"/>
<dbReference type="Gene3D" id="3.40.50.720">
    <property type="entry name" value="NAD(P)-binding Rossmann-like Domain"/>
    <property type="match status" value="1"/>
</dbReference>
<dbReference type="SMART" id="SM00487">
    <property type="entry name" value="DEXDc"/>
    <property type="match status" value="1"/>
</dbReference>
<dbReference type="Pfam" id="PF21010">
    <property type="entry name" value="HA2_C"/>
    <property type="match status" value="1"/>
</dbReference>
<dbReference type="InterPro" id="IPR001650">
    <property type="entry name" value="Helicase_C-like"/>
</dbReference>
<dbReference type="InterPro" id="IPR027417">
    <property type="entry name" value="P-loop_NTPase"/>
</dbReference>
<dbReference type="GO" id="GO:0005737">
    <property type="term" value="C:cytoplasm"/>
    <property type="evidence" value="ECO:0007669"/>
    <property type="project" value="InterPro"/>
</dbReference>
<feature type="domain" description="Helicase ATP-binding" evidence="19">
    <location>
        <begin position="718"/>
        <end position="882"/>
    </location>
</feature>
<reference evidence="21 22" key="1">
    <citation type="submission" date="2015-01" db="EMBL/GenBank/DDBJ databases">
        <title>Evolution of Trichinella species and genotypes.</title>
        <authorList>
            <person name="Korhonen P.K."/>
            <person name="Edoardo P."/>
            <person name="Giuseppe L.R."/>
            <person name="Gasser R.B."/>
        </authorList>
    </citation>
    <scope>NUCLEOTIDE SEQUENCE [LARGE SCALE GENOMIC DNA]</scope>
    <source>
        <strain evidence="21">ISS37</strain>
    </source>
</reference>
<dbReference type="Gene3D" id="3.40.50.300">
    <property type="entry name" value="P-loop containing nucleotide triphosphate hydrolases"/>
    <property type="match status" value="2"/>
</dbReference>
<evidence type="ECO:0000256" key="10">
    <source>
        <dbReference type="ARBA" id="ARBA00022840"/>
    </source>
</evidence>
<protein>
    <recommendedName>
        <fullName evidence="4">Ubiquitin-like modifier-activating enzyme ATG7</fullName>
        <ecNumber evidence="3">3.6.4.13</ecNumber>
    </recommendedName>
    <alternativeName>
        <fullName evidence="13 15">ATG12-activating enzyme E1 ATG7</fullName>
    </alternativeName>
    <alternativeName>
        <fullName evidence="14">Autophagy-related protein 7</fullName>
    </alternativeName>
    <alternativeName>
        <fullName evidence="5">Ubiquitin-like modifier-activating enzyme atg7</fullName>
    </alternativeName>
</protein>
<dbReference type="GO" id="GO:0006914">
    <property type="term" value="P:autophagy"/>
    <property type="evidence" value="ECO:0007669"/>
    <property type="project" value="UniProtKB-KW"/>
</dbReference>
<dbReference type="PANTHER" id="PTHR18934:SF136">
    <property type="entry name" value="ATP-DEPENDENT RNA HELICASE DHX35-RELATED"/>
    <property type="match status" value="1"/>
</dbReference>
<dbReference type="FunFam" id="3.40.50.720:FF:000243">
    <property type="entry name" value="Ubiquitin-like modifier-activating enzyme ATG7"/>
    <property type="match status" value="1"/>
</dbReference>
<name>A0A0V0RSV0_9BILA</name>
<dbReference type="CDD" id="cd17980">
    <property type="entry name" value="DEXHc_DHX35"/>
    <property type="match status" value="1"/>
</dbReference>
<evidence type="ECO:0000259" key="20">
    <source>
        <dbReference type="PROSITE" id="PS51194"/>
    </source>
</evidence>
<comment type="similarity">
    <text evidence="1">Belongs to the DEAD box helicase family. DEAH subfamily.</text>
</comment>
<evidence type="ECO:0000256" key="2">
    <source>
        <dbReference type="ARBA" id="ARBA00010931"/>
    </source>
</evidence>
<evidence type="ECO:0000256" key="4">
    <source>
        <dbReference type="ARBA" id="ARBA00017647"/>
    </source>
</evidence>
<dbReference type="InterPro" id="IPR032197">
    <property type="entry name" value="Atg7_N"/>
</dbReference>
<keyword evidence="22" id="KW-1185">Reference proteome</keyword>
<dbReference type="InterPro" id="IPR002464">
    <property type="entry name" value="DNA/RNA_helicase_DEAH_CS"/>
</dbReference>
<organism evidence="21 22">
    <name type="scientific">Trichinella nelsoni</name>
    <dbReference type="NCBI Taxonomy" id="6336"/>
    <lineage>
        <taxon>Eukaryota</taxon>
        <taxon>Metazoa</taxon>
        <taxon>Ecdysozoa</taxon>
        <taxon>Nematoda</taxon>
        <taxon>Enoplea</taxon>
        <taxon>Dorylaimia</taxon>
        <taxon>Trichinellida</taxon>
        <taxon>Trichinellidae</taxon>
        <taxon>Trichinella</taxon>
    </lineage>
</organism>
<dbReference type="PROSITE" id="PS00690">
    <property type="entry name" value="DEAH_ATP_HELICASE"/>
    <property type="match status" value="1"/>
</dbReference>
<dbReference type="InterPro" id="IPR007502">
    <property type="entry name" value="Helicase-assoc_dom"/>
</dbReference>
<accession>A0A0V0RSV0</accession>
<feature type="domain" description="Helicase C-terminal" evidence="20">
    <location>
        <begin position="914"/>
        <end position="1089"/>
    </location>
</feature>
<evidence type="ECO:0000256" key="6">
    <source>
        <dbReference type="ARBA" id="ARBA00022448"/>
    </source>
</evidence>
<dbReference type="STRING" id="6336.A0A0V0RSV0"/>
<dbReference type="Gene3D" id="1.20.120.1080">
    <property type="match status" value="1"/>
</dbReference>